<dbReference type="GO" id="GO:0016491">
    <property type="term" value="F:oxidoreductase activity"/>
    <property type="evidence" value="ECO:0007669"/>
    <property type="project" value="UniProtKB-KW"/>
</dbReference>
<comment type="caution">
    <text evidence="3">The sequence shown here is derived from an EMBL/GenBank/DDBJ whole genome shotgun (WGS) entry which is preliminary data.</text>
</comment>
<proteinExistence type="predicted"/>
<name>A0A4Y8MGY2_9BURK</name>
<protein>
    <submittedName>
        <fullName evidence="3">Aldehyde dehydrogenase family protein</fullName>
    </submittedName>
</protein>
<reference evidence="3 4" key="1">
    <citation type="submission" date="2019-03" db="EMBL/GenBank/DDBJ databases">
        <title>Complete Genome Sequence of Paraburkholderia dipogonis ICMP 19430T, a Nitrogen-fixing Symbiont of the South African Invasive Legume Dipogon lignosus in New Zealand.</title>
        <authorList>
            <person name="De Meyer S.E."/>
        </authorList>
    </citation>
    <scope>NUCLEOTIDE SEQUENCE [LARGE SCALE GENOMIC DNA]</scope>
    <source>
        <strain evidence="3 4">ICMP 19430</strain>
    </source>
</reference>
<evidence type="ECO:0000313" key="3">
    <source>
        <dbReference type="EMBL" id="TFE36665.1"/>
    </source>
</evidence>
<evidence type="ECO:0000259" key="2">
    <source>
        <dbReference type="Pfam" id="PF00171"/>
    </source>
</evidence>
<feature type="domain" description="Aldehyde dehydrogenase" evidence="2">
    <location>
        <begin position="21"/>
        <end position="96"/>
    </location>
</feature>
<gene>
    <name evidence="3" type="ORF">E2553_44140</name>
</gene>
<dbReference type="Pfam" id="PF00171">
    <property type="entry name" value="Aldedh"/>
    <property type="match status" value="1"/>
</dbReference>
<dbReference type="EMBL" id="SNVI01000008">
    <property type="protein sequence ID" value="TFE36665.1"/>
    <property type="molecule type" value="Genomic_DNA"/>
</dbReference>
<dbReference type="InterPro" id="IPR015590">
    <property type="entry name" value="Aldehyde_DH_dom"/>
</dbReference>
<dbReference type="AlphaFoldDB" id="A0A4Y8MGY2"/>
<evidence type="ECO:0000313" key="4">
    <source>
        <dbReference type="Proteomes" id="UP000297385"/>
    </source>
</evidence>
<dbReference type="Gene3D" id="3.40.605.10">
    <property type="entry name" value="Aldehyde Dehydrogenase, Chain A, domain 1"/>
    <property type="match status" value="1"/>
</dbReference>
<dbReference type="InterPro" id="IPR016161">
    <property type="entry name" value="Ald_DH/histidinol_DH"/>
</dbReference>
<dbReference type="InterPro" id="IPR016162">
    <property type="entry name" value="Ald_DH_N"/>
</dbReference>
<sequence length="98" mass="10429">MTAAAMYRNYIDGGRHEGADAAANINPSDTGDVIGEHARASARQVEDAIAAADAALARADALEFVVSEVFARRQELVDLLSREDGKPLHEALGEVLRP</sequence>
<evidence type="ECO:0000256" key="1">
    <source>
        <dbReference type="ARBA" id="ARBA00023002"/>
    </source>
</evidence>
<keyword evidence="1" id="KW-0560">Oxidoreductase</keyword>
<organism evidence="3 4">
    <name type="scientific">Paraburkholderia dipogonis</name>
    <dbReference type="NCBI Taxonomy" id="1211383"/>
    <lineage>
        <taxon>Bacteria</taxon>
        <taxon>Pseudomonadati</taxon>
        <taxon>Pseudomonadota</taxon>
        <taxon>Betaproteobacteria</taxon>
        <taxon>Burkholderiales</taxon>
        <taxon>Burkholderiaceae</taxon>
        <taxon>Paraburkholderia</taxon>
    </lineage>
</organism>
<accession>A0A4Y8MGY2</accession>
<dbReference type="Proteomes" id="UP000297385">
    <property type="component" value="Unassembled WGS sequence"/>
</dbReference>
<dbReference type="SUPFAM" id="SSF53720">
    <property type="entry name" value="ALDH-like"/>
    <property type="match status" value="1"/>
</dbReference>